<sequence length="109" mass="12173">MILFLSVSRCFKYVTIESQITHSGYVQRKINANKDLKTATVHPRFNEKLHSFCVSVDYAVRGDKGGNTEPVFFLLALKRERIRGQSTPRMPIDSSPAALGGTRDARSTA</sequence>
<accession>A0A151XD04</accession>
<evidence type="ECO:0000256" key="1">
    <source>
        <dbReference type="SAM" id="MobiDB-lite"/>
    </source>
</evidence>
<evidence type="ECO:0000313" key="2">
    <source>
        <dbReference type="EMBL" id="KYQ58233.1"/>
    </source>
</evidence>
<organism evidence="2 3">
    <name type="scientific">Mycetomoellerius zeteki</name>
    <dbReference type="NCBI Taxonomy" id="64791"/>
    <lineage>
        <taxon>Eukaryota</taxon>
        <taxon>Metazoa</taxon>
        <taxon>Ecdysozoa</taxon>
        <taxon>Arthropoda</taxon>
        <taxon>Hexapoda</taxon>
        <taxon>Insecta</taxon>
        <taxon>Pterygota</taxon>
        <taxon>Neoptera</taxon>
        <taxon>Endopterygota</taxon>
        <taxon>Hymenoptera</taxon>
        <taxon>Apocrita</taxon>
        <taxon>Aculeata</taxon>
        <taxon>Formicoidea</taxon>
        <taxon>Formicidae</taxon>
        <taxon>Myrmicinae</taxon>
        <taxon>Mycetomoellerius</taxon>
    </lineage>
</organism>
<dbReference type="EMBL" id="KQ982294">
    <property type="protein sequence ID" value="KYQ58233.1"/>
    <property type="molecule type" value="Genomic_DNA"/>
</dbReference>
<proteinExistence type="predicted"/>
<dbReference type="AlphaFoldDB" id="A0A151XD04"/>
<feature type="region of interest" description="Disordered" evidence="1">
    <location>
        <begin position="85"/>
        <end position="109"/>
    </location>
</feature>
<evidence type="ECO:0000313" key="3">
    <source>
        <dbReference type="Proteomes" id="UP000075809"/>
    </source>
</evidence>
<gene>
    <name evidence="2" type="ORF">ALC60_02653</name>
</gene>
<keyword evidence="3" id="KW-1185">Reference proteome</keyword>
<reference evidence="2 3" key="1">
    <citation type="submission" date="2015-09" db="EMBL/GenBank/DDBJ databases">
        <title>Trachymyrmex zeteki WGS genome.</title>
        <authorList>
            <person name="Nygaard S."/>
            <person name="Hu H."/>
            <person name="Boomsma J."/>
            <person name="Zhang G."/>
        </authorList>
    </citation>
    <scope>NUCLEOTIDE SEQUENCE [LARGE SCALE GENOMIC DNA]</scope>
    <source>
        <strain evidence="2">Tzet28-1</strain>
        <tissue evidence="2">Whole body</tissue>
    </source>
</reference>
<name>A0A151XD04_9HYME</name>
<protein>
    <submittedName>
        <fullName evidence="2">Uncharacterized protein</fullName>
    </submittedName>
</protein>
<dbReference type="Proteomes" id="UP000075809">
    <property type="component" value="Unassembled WGS sequence"/>
</dbReference>